<protein>
    <recommendedName>
        <fullName evidence="3">Integrator complex subunit 10</fullName>
    </recommendedName>
</protein>
<evidence type="ECO:0000256" key="4">
    <source>
        <dbReference type="ARBA" id="ARBA00023242"/>
    </source>
</evidence>
<keyword evidence="5" id="KW-1133">Transmembrane helix</keyword>
<comment type="similarity">
    <text evidence="2">Belongs to the Integrator subunit 10 family.</text>
</comment>
<sequence>MSSSRRSYKDTRRWILDRARMEEDANEISSWLLTASVRHPRSFDRLLGSYRLLCEKKSVVNAADDLGKLYLLYSHDSRVWTEVTKVVRSLQSLEKKDVRSVFYRAVFESMNAEVQPVMYLDYVERCSSRKERSDALMIFLRFMEARKLKISVHWQSLLGSYIKQCFKDCNAGVTLEYLPTLLIFTKVLPILTKSRVVLVPENDAVSIFQYAAYYFIDDLQKKIPRLSLPLNIDVSENEVAQSLRSLRSCYQLLALRYRWSSKYFTVRLSGSLEQSSWTPPSIRVKSAAEKRCYAMMSFVYWMFIAAGSCEPSRTAAFFVLVPPVMVDMDFTASPVVWFTLSALSTMHSILQLAHALMTLYDTDGGSKAVELAVQFIRNHTLRNIFVSGLMFAGKGHFYLTMVSSGIDFDKSDRWTTPELFRAVQIACHHFALSMFKEAGNFLLHCLTSRSMRNLQAKPFATFDFRWSAIPLSEKNVFAYAVRMLIYCLINVSVHRCDDNKIDTYDSLVGHMLVMMQLEWTVWSMFARQLMKGLVKRKRFHFPKFHRYVYCPMLIEMVCDSVLNCEDADVLLFEKRDESKRQKQDTKTELYKNIHSTTMKLSDVKMCFCFLISNMIVIFCFFLIGPNIDRSIIEVEIEECHCIVPVLQSTFPTSSNCRSAPKSRTNCPIPKSAKSAAILGHGRAAISTHTGPPPPILHIRGTIPSRRPARSLCTGRQATPAPDVCGSTTTYTRRCTVRVCDRDGRPTFVGFAQLFGQIQLALLQQLVERAIRIRRSAVQIVVGHLKSAFDQQRFGSELSQRDRLLVKVQIAELRSCEIQRRRGQIQRGRLGIQRRRRRVRFQTFRLLVHAVGCGAVFHLESQMAEQHVVISVVGRLVGPGHFFQQADERLFGRTEIAIAQFGTETSVDHSAHQ</sequence>
<dbReference type="Pfam" id="PF21045">
    <property type="entry name" value="INT10"/>
    <property type="match status" value="1"/>
</dbReference>
<gene>
    <name evidence="6" type="primary">Ints10</name>
    <name evidence="6" type="ORF">T12_422</name>
</gene>
<evidence type="ECO:0000256" key="5">
    <source>
        <dbReference type="SAM" id="Phobius"/>
    </source>
</evidence>
<feature type="transmembrane region" description="Helical" evidence="5">
    <location>
        <begin position="298"/>
        <end position="320"/>
    </location>
</feature>
<reference evidence="6 7" key="1">
    <citation type="submission" date="2015-01" db="EMBL/GenBank/DDBJ databases">
        <title>Evolution of Trichinella species and genotypes.</title>
        <authorList>
            <person name="Korhonen P.K."/>
            <person name="Edoardo P."/>
            <person name="Giuseppe L.R."/>
            <person name="Gasser R.B."/>
        </authorList>
    </citation>
    <scope>NUCLEOTIDE SEQUENCE [LARGE SCALE GENOMIC DNA]</scope>
    <source>
        <strain evidence="6">ISS2496</strain>
    </source>
</reference>
<feature type="transmembrane region" description="Helical" evidence="5">
    <location>
        <begin position="332"/>
        <end position="350"/>
    </location>
</feature>
<dbReference type="GO" id="GO:0016180">
    <property type="term" value="P:snRNA processing"/>
    <property type="evidence" value="ECO:0007669"/>
    <property type="project" value="InterPro"/>
</dbReference>
<dbReference type="Proteomes" id="UP000054783">
    <property type="component" value="Unassembled WGS sequence"/>
</dbReference>
<evidence type="ECO:0000313" key="6">
    <source>
        <dbReference type="EMBL" id="KRY14616.1"/>
    </source>
</evidence>
<proteinExistence type="inferred from homology"/>
<evidence type="ECO:0000256" key="1">
    <source>
        <dbReference type="ARBA" id="ARBA00004123"/>
    </source>
</evidence>
<organism evidence="6 7">
    <name type="scientific">Trichinella patagoniensis</name>
    <dbReference type="NCBI Taxonomy" id="990121"/>
    <lineage>
        <taxon>Eukaryota</taxon>
        <taxon>Metazoa</taxon>
        <taxon>Ecdysozoa</taxon>
        <taxon>Nematoda</taxon>
        <taxon>Enoplea</taxon>
        <taxon>Dorylaimia</taxon>
        <taxon>Trichinellida</taxon>
        <taxon>Trichinellidae</taxon>
        <taxon>Trichinella</taxon>
    </lineage>
</organism>
<feature type="transmembrane region" description="Helical" evidence="5">
    <location>
        <begin position="476"/>
        <end position="495"/>
    </location>
</feature>
<keyword evidence="7" id="KW-1185">Reference proteome</keyword>
<comment type="caution">
    <text evidence="6">The sequence shown here is derived from an EMBL/GenBank/DDBJ whole genome shotgun (WGS) entry which is preliminary data.</text>
</comment>
<evidence type="ECO:0000313" key="7">
    <source>
        <dbReference type="Proteomes" id="UP000054783"/>
    </source>
</evidence>
<comment type="subcellular location">
    <subcellularLocation>
        <location evidence="1">Nucleus</location>
    </subcellularLocation>
</comment>
<keyword evidence="5" id="KW-0812">Transmembrane</keyword>
<dbReference type="PANTHER" id="PTHR16055:SF2">
    <property type="entry name" value="INTEGRATOR COMPLEX SUBUNIT 10"/>
    <property type="match status" value="1"/>
</dbReference>
<dbReference type="PANTHER" id="PTHR16055">
    <property type="entry name" value="INTEGRATOR COMPLEX SUBUNIT 10"/>
    <property type="match status" value="1"/>
</dbReference>
<dbReference type="GO" id="GO:0032039">
    <property type="term" value="C:integrator complex"/>
    <property type="evidence" value="ECO:0007669"/>
    <property type="project" value="InterPro"/>
</dbReference>
<dbReference type="AlphaFoldDB" id="A0A0V0ZPV5"/>
<dbReference type="InterPro" id="IPR026164">
    <property type="entry name" value="Int_cplx_su10"/>
</dbReference>
<feature type="non-terminal residue" evidence="6">
    <location>
        <position position="912"/>
    </location>
</feature>
<dbReference type="STRING" id="990121.A0A0V0ZPV5"/>
<name>A0A0V0ZPV5_9BILA</name>
<keyword evidence="4" id="KW-0539">Nucleus</keyword>
<keyword evidence="5" id="KW-0472">Membrane</keyword>
<evidence type="ECO:0000256" key="3">
    <source>
        <dbReference type="ARBA" id="ARBA00016811"/>
    </source>
</evidence>
<dbReference type="OrthoDB" id="18145at2759"/>
<dbReference type="EMBL" id="JYDQ01000112">
    <property type="protein sequence ID" value="KRY14616.1"/>
    <property type="molecule type" value="Genomic_DNA"/>
</dbReference>
<feature type="transmembrane region" description="Helical" evidence="5">
    <location>
        <begin position="605"/>
        <end position="624"/>
    </location>
</feature>
<accession>A0A0V0ZPV5</accession>
<evidence type="ECO:0000256" key="2">
    <source>
        <dbReference type="ARBA" id="ARBA00010391"/>
    </source>
</evidence>